<feature type="transmembrane region" description="Helical" evidence="7">
    <location>
        <begin position="119"/>
        <end position="138"/>
    </location>
</feature>
<feature type="transmembrane region" description="Helical" evidence="7">
    <location>
        <begin position="83"/>
        <end position="99"/>
    </location>
</feature>
<sequence length="144" mass="15745">MLEHFFLPMSDWGPLILRLALGVTFPFHGWLKLNPKGTVKGPAGFAGWLKQMGVPLPLFFAWVVVLLETVGAALLILGLGTRILAAGIAIDMLVAIWLVKRRMQKVAFMDQKGGWEFEFALMAQALALVFTGAGRIGLDRLVGL</sequence>
<keyword evidence="4 7" id="KW-0812">Transmembrane</keyword>
<evidence type="ECO:0000256" key="6">
    <source>
        <dbReference type="ARBA" id="ARBA00023136"/>
    </source>
</evidence>
<evidence type="ECO:0000256" key="1">
    <source>
        <dbReference type="ARBA" id="ARBA00004651"/>
    </source>
</evidence>
<keyword evidence="5 7" id="KW-1133">Transmembrane helix</keyword>
<dbReference type="PANTHER" id="PTHR33452">
    <property type="entry name" value="OXIDOREDUCTASE CATD-RELATED"/>
    <property type="match status" value="1"/>
</dbReference>
<comment type="subcellular location">
    <subcellularLocation>
        <location evidence="1">Cell membrane</location>
        <topology evidence="1">Multi-pass membrane protein</topology>
    </subcellularLocation>
</comment>
<dbReference type="AlphaFoldDB" id="A0A537IQI2"/>
<protein>
    <submittedName>
        <fullName evidence="8">DoxX family protein</fullName>
    </submittedName>
</protein>
<feature type="transmembrane region" description="Helical" evidence="7">
    <location>
        <begin position="12"/>
        <end position="31"/>
    </location>
</feature>
<evidence type="ECO:0000256" key="7">
    <source>
        <dbReference type="SAM" id="Phobius"/>
    </source>
</evidence>
<evidence type="ECO:0000256" key="5">
    <source>
        <dbReference type="ARBA" id="ARBA00022989"/>
    </source>
</evidence>
<evidence type="ECO:0000256" key="4">
    <source>
        <dbReference type="ARBA" id="ARBA00022692"/>
    </source>
</evidence>
<gene>
    <name evidence="8" type="ORF">E6H05_09455</name>
</gene>
<evidence type="ECO:0000256" key="3">
    <source>
        <dbReference type="ARBA" id="ARBA00022475"/>
    </source>
</evidence>
<dbReference type="PANTHER" id="PTHR33452:SF1">
    <property type="entry name" value="INNER MEMBRANE PROTEIN YPHA-RELATED"/>
    <property type="match status" value="1"/>
</dbReference>
<proteinExistence type="inferred from homology"/>
<comment type="similarity">
    <text evidence="2">Belongs to the DoxX family.</text>
</comment>
<reference evidence="8 9" key="1">
    <citation type="journal article" date="2019" name="Nat. Microbiol.">
        <title>Mediterranean grassland soil C-N compound turnover is dependent on rainfall and depth, and is mediated by genomically divergent microorganisms.</title>
        <authorList>
            <person name="Diamond S."/>
            <person name="Andeer P.F."/>
            <person name="Li Z."/>
            <person name="Crits-Christoph A."/>
            <person name="Burstein D."/>
            <person name="Anantharaman K."/>
            <person name="Lane K.R."/>
            <person name="Thomas B.C."/>
            <person name="Pan C."/>
            <person name="Northen T.R."/>
            <person name="Banfield J.F."/>
        </authorList>
    </citation>
    <scope>NUCLEOTIDE SEQUENCE [LARGE SCALE GENOMIC DNA]</scope>
    <source>
        <strain evidence="8">NP_8</strain>
    </source>
</reference>
<keyword evidence="6 7" id="KW-0472">Membrane</keyword>
<feature type="transmembrane region" description="Helical" evidence="7">
    <location>
        <begin position="52"/>
        <end position="77"/>
    </location>
</feature>
<organism evidence="8 9">
    <name type="scientific">Candidatus Segetimicrobium genomatis</name>
    <dbReference type="NCBI Taxonomy" id="2569760"/>
    <lineage>
        <taxon>Bacteria</taxon>
        <taxon>Bacillati</taxon>
        <taxon>Candidatus Sysuimicrobiota</taxon>
        <taxon>Candidatus Sysuimicrobiia</taxon>
        <taxon>Candidatus Sysuimicrobiales</taxon>
        <taxon>Candidatus Segetimicrobiaceae</taxon>
        <taxon>Candidatus Segetimicrobium</taxon>
    </lineage>
</organism>
<evidence type="ECO:0000313" key="8">
    <source>
        <dbReference type="EMBL" id="TMI73574.1"/>
    </source>
</evidence>
<accession>A0A537IQI2</accession>
<dbReference type="Proteomes" id="UP000318834">
    <property type="component" value="Unassembled WGS sequence"/>
</dbReference>
<keyword evidence="3" id="KW-1003">Cell membrane</keyword>
<dbReference type="Pfam" id="PF07681">
    <property type="entry name" value="DoxX"/>
    <property type="match status" value="1"/>
</dbReference>
<name>A0A537IQI2_9BACT</name>
<dbReference type="EMBL" id="VBAP01000069">
    <property type="protein sequence ID" value="TMI73574.1"/>
    <property type="molecule type" value="Genomic_DNA"/>
</dbReference>
<dbReference type="GO" id="GO:0005886">
    <property type="term" value="C:plasma membrane"/>
    <property type="evidence" value="ECO:0007669"/>
    <property type="project" value="UniProtKB-SubCell"/>
</dbReference>
<evidence type="ECO:0000313" key="9">
    <source>
        <dbReference type="Proteomes" id="UP000318834"/>
    </source>
</evidence>
<comment type="caution">
    <text evidence="8">The sequence shown here is derived from an EMBL/GenBank/DDBJ whole genome shotgun (WGS) entry which is preliminary data.</text>
</comment>
<dbReference type="InterPro" id="IPR051907">
    <property type="entry name" value="DoxX-like_oxidoreductase"/>
</dbReference>
<evidence type="ECO:0000256" key="2">
    <source>
        <dbReference type="ARBA" id="ARBA00006679"/>
    </source>
</evidence>
<dbReference type="InterPro" id="IPR032808">
    <property type="entry name" value="DoxX"/>
</dbReference>